<dbReference type="InterPro" id="IPR001005">
    <property type="entry name" value="SANT/Myb"/>
</dbReference>
<evidence type="ECO:0000256" key="2">
    <source>
        <dbReference type="ARBA" id="ARBA00023125"/>
    </source>
</evidence>
<feature type="region of interest" description="Disordered" evidence="5">
    <location>
        <begin position="200"/>
        <end position="222"/>
    </location>
</feature>
<evidence type="ECO:0000256" key="1">
    <source>
        <dbReference type="ARBA" id="ARBA00023015"/>
    </source>
</evidence>
<dbReference type="AlphaFoldDB" id="A0A4U6UUR6"/>
<dbReference type="InterPro" id="IPR056195">
    <property type="entry name" value="HTH_70"/>
</dbReference>
<dbReference type="PROSITE" id="PS50090">
    <property type="entry name" value="MYB_LIKE"/>
    <property type="match status" value="1"/>
</dbReference>
<dbReference type="GO" id="GO:0003677">
    <property type="term" value="F:DNA binding"/>
    <property type="evidence" value="ECO:0007669"/>
    <property type="project" value="UniProtKB-KW"/>
</dbReference>
<feature type="region of interest" description="Disordered" evidence="5">
    <location>
        <begin position="247"/>
        <end position="267"/>
    </location>
</feature>
<dbReference type="Proteomes" id="UP000298652">
    <property type="component" value="Chromosome 4"/>
</dbReference>
<feature type="compositionally biased region" description="Polar residues" evidence="5">
    <location>
        <begin position="200"/>
        <end position="218"/>
    </location>
</feature>
<dbReference type="Pfam" id="PF23671">
    <property type="entry name" value="HTH_70"/>
    <property type="match status" value="1"/>
</dbReference>
<evidence type="ECO:0000256" key="5">
    <source>
        <dbReference type="SAM" id="MobiDB-lite"/>
    </source>
</evidence>
<gene>
    <name evidence="8" type="ORF">SEVIR_4G084800v2</name>
</gene>
<protein>
    <submittedName>
        <fullName evidence="8">Uncharacterized protein</fullName>
    </submittedName>
</protein>
<name>A0A4U6UUR6_SETVI</name>
<feature type="domain" description="HTH myb-type" evidence="7">
    <location>
        <begin position="120"/>
        <end position="176"/>
    </location>
</feature>
<dbReference type="InterPro" id="IPR006447">
    <property type="entry name" value="Myb_dom_plants"/>
</dbReference>
<dbReference type="NCBIfam" id="TIGR01557">
    <property type="entry name" value="myb_SHAQKYF"/>
    <property type="match status" value="1"/>
</dbReference>
<feature type="compositionally biased region" description="Low complexity" evidence="5">
    <location>
        <begin position="247"/>
        <end position="259"/>
    </location>
</feature>
<dbReference type="Gramene" id="TKW20391">
    <property type="protein sequence ID" value="TKW20391"/>
    <property type="gene ID" value="SEVIR_4G084800v2"/>
</dbReference>
<dbReference type="InterPro" id="IPR017930">
    <property type="entry name" value="Myb_dom"/>
</dbReference>
<feature type="domain" description="Myb-like" evidence="6">
    <location>
        <begin position="128"/>
        <end position="172"/>
    </location>
</feature>
<dbReference type="EMBL" id="CM016555">
    <property type="protein sequence ID" value="TKW20391.1"/>
    <property type="molecule type" value="Genomic_DNA"/>
</dbReference>
<evidence type="ECO:0000313" key="9">
    <source>
        <dbReference type="Proteomes" id="UP000298652"/>
    </source>
</evidence>
<dbReference type="SMART" id="SM00717">
    <property type="entry name" value="SANT"/>
    <property type="match status" value="1"/>
</dbReference>
<evidence type="ECO:0000259" key="6">
    <source>
        <dbReference type="PROSITE" id="PS50090"/>
    </source>
</evidence>
<organism evidence="8 9">
    <name type="scientific">Setaria viridis</name>
    <name type="common">Green bristlegrass</name>
    <name type="synonym">Setaria italica subsp. viridis</name>
    <dbReference type="NCBI Taxonomy" id="4556"/>
    <lineage>
        <taxon>Eukaryota</taxon>
        <taxon>Viridiplantae</taxon>
        <taxon>Streptophyta</taxon>
        <taxon>Embryophyta</taxon>
        <taxon>Tracheophyta</taxon>
        <taxon>Spermatophyta</taxon>
        <taxon>Magnoliopsida</taxon>
        <taxon>Liliopsida</taxon>
        <taxon>Poales</taxon>
        <taxon>Poaceae</taxon>
        <taxon>PACMAD clade</taxon>
        <taxon>Panicoideae</taxon>
        <taxon>Panicodae</taxon>
        <taxon>Paniceae</taxon>
        <taxon>Cenchrinae</taxon>
        <taxon>Setaria</taxon>
    </lineage>
</organism>
<dbReference type="CDD" id="cd00167">
    <property type="entry name" value="SANT"/>
    <property type="match status" value="1"/>
</dbReference>
<dbReference type="PANTHER" id="PTHR44042">
    <property type="entry name" value="DUPLICATED HOMEODOMAIN-LIKE SUPERFAMILY PROTEIN-RELATED"/>
    <property type="match status" value="1"/>
</dbReference>
<keyword evidence="2" id="KW-0238">DNA-binding</keyword>
<evidence type="ECO:0000256" key="3">
    <source>
        <dbReference type="ARBA" id="ARBA00023163"/>
    </source>
</evidence>
<evidence type="ECO:0000256" key="4">
    <source>
        <dbReference type="ARBA" id="ARBA00023242"/>
    </source>
</evidence>
<dbReference type="PANTHER" id="PTHR44042:SF61">
    <property type="entry name" value="HTH MYB-TYPE DOMAIN-CONTAINING PROTEIN"/>
    <property type="match status" value="1"/>
</dbReference>
<dbReference type="Gene3D" id="1.10.10.60">
    <property type="entry name" value="Homeodomain-like"/>
    <property type="match status" value="1"/>
</dbReference>
<reference evidence="8" key="1">
    <citation type="submission" date="2019-03" db="EMBL/GenBank/DDBJ databases">
        <title>WGS assembly of Setaria viridis.</title>
        <authorList>
            <person name="Huang P."/>
            <person name="Jenkins J."/>
            <person name="Grimwood J."/>
            <person name="Barry K."/>
            <person name="Healey A."/>
            <person name="Mamidi S."/>
            <person name="Sreedasyam A."/>
            <person name="Shu S."/>
            <person name="Feldman M."/>
            <person name="Wu J."/>
            <person name="Yu Y."/>
            <person name="Chen C."/>
            <person name="Johnson J."/>
            <person name="Rokhsar D."/>
            <person name="Baxter I."/>
            <person name="Schmutz J."/>
            <person name="Brutnell T."/>
            <person name="Kellogg E."/>
        </authorList>
    </citation>
    <scope>NUCLEOTIDE SEQUENCE [LARGE SCALE GENOMIC DNA]</scope>
</reference>
<keyword evidence="4" id="KW-0539">Nucleus</keyword>
<dbReference type="Pfam" id="PF00249">
    <property type="entry name" value="Myb_DNA-binding"/>
    <property type="match status" value="1"/>
</dbReference>
<keyword evidence="9" id="KW-1185">Reference proteome</keyword>
<evidence type="ECO:0000313" key="8">
    <source>
        <dbReference type="EMBL" id="TKW20391.1"/>
    </source>
</evidence>
<proteinExistence type="predicted"/>
<accession>A0A4U6UUR6</accession>
<dbReference type="PROSITE" id="PS51294">
    <property type="entry name" value="HTH_MYB"/>
    <property type="match status" value="1"/>
</dbReference>
<keyword evidence="1" id="KW-0805">Transcription regulation</keyword>
<dbReference type="OMA" id="MEKKHIG"/>
<dbReference type="InterPro" id="IPR009057">
    <property type="entry name" value="Homeodomain-like_sf"/>
</dbReference>
<keyword evidence="3" id="KW-0804">Transcription</keyword>
<dbReference type="SUPFAM" id="SSF46689">
    <property type="entry name" value="Homeodomain-like"/>
    <property type="match status" value="1"/>
</dbReference>
<evidence type="ECO:0000259" key="7">
    <source>
        <dbReference type="PROSITE" id="PS51294"/>
    </source>
</evidence>
<sequence>MVKSLIARYNSDSSYTNDMNKKHNDIVNVVHATLPLKEKHQIIHLYADLMMEMMQSGISDGSYHSAMTSRDLSNNNFEIPVEDPTIDNMDMLLGYPTMEIRATRVRVAQEVPRRQPTSQMEKKHIGFWTKPKHRLFLRGLHVYGHGNWKNISKYFVKTRTPMQVSSHSQKYFQRQGNSTRKQRYSINDVGLYDVEPWAQNNTSSKEGSTFTSSANNPNRYGANGQHATMNNLTQSLNLYHASEATNNNGQAAAGAGDQQMRATSSSAPPIMEGAGGPQVAWASDQLGDFFPDQMMNMDMF</sequence>